<comment type="caution">
    <text evidence="1">The sequence shown here is derived from an EMBL/GenBank/DDBJ whole genome shotgun (WGS) entry which is preliminary data.</text>
</comment>
<reference evidence="2" key="1">
    <citation type="journal article" date="2019" name="Int. J. Syst. Evol. Microbiol.">
        <title>The Global Catalogue of Microorganisms (GCM) 10K type strain sequencing project: providing services to taxonomists for standard genome sequencing and annotation.</title>
        <authorList>
            <consortium name="The Broad Institute Genomics Platform"/>
            <consortium name="The Broad Institute Genome Sequencing Center for Infectious Disease"/>
            <person name="Wu L."/>
            <person name="Ma J."/>
        </authorList>
    </citation>
    <scope>NUCLEOTIDE SEQUENCE [LARGE SCALE GENOMIC DNA]</scope>
    <source>
        <strain evidence="2">CCUG 60524</strain>
    </source>
</reference>
<gene>
    <name evidence="1" type="ORF">ACFQ2S_00105</name>
</gene>
<evidence type="ECO:0000313" key="2">
    <source>
        <dbReference type="Proteomes" id="UP001597108"/>
    </source>
</evidence>
<sequence length="97" mass="10399">MSARVDPLPGLVAEWEAHKAASEASDDDDDGSLWWACHDAERAVCSTVASSLEALAAQSRFVRSEVGDAIRAEWSASSNRVVENFCLAIEAFAGRDS</sequence>
<keyword evidence="2" id="KW-1185">Reference proteome</keyword>
<organism evidence="1 2">
    <name type="scientific">Tropicimonas aquimaris</name>
    <dbReference type="NCBI Taxonomy" id="914152"/>
    <lineage>
        <taxon>Bacteria</taxon>
        <taxon>Pseudomonadati</taxon>
        <taxon>Pseudomonadota</taxon>
        <taxon>Alphaproteobacteria</taxon>
        <taxon>Rhodobacterales</taxon>
        <taxon>Roseobacteraceae</taxon>
        <taxon>Tropicimonas</taxon>
    </lineage>
</organism>
<evidence type="ECO:0000313" key="1">
    <source>
        <dbReference type="EMBL" id="MFD0978045.1"/>
    </source>
</evidence>
<accession>A0ABW3IJH6</accession>
<proteinExistence type="predicted"/>
<dbReference type="RefSeq" id="WP_386071698.1">
    <property type="nucleotide sequence ID" value="NZ_JBHTJT010000002.1"/>
</dbReference>
<dbReference type="EMBL" id="JBHTJT010000002">
    <property type="protein sequence ID" value="MFD0978045.1"/>
    <property type="molecule type" value="Genomic_DNA"/>
</dbReference>
<name>A0ABW3IJH6_9RHOB</name>
<dbReference type="Proteomes" id="UP001597108">
    <property type="component" value="Unassembled WGS sequence"/>
</dbReference>
<protein>
    <submittedName>
        <fullName evidence="1">Uncharacterized protein</fullName>
    </submittedName>
</protein>